<evidence type="ECO:0000256" key="4">
    <source>
        <dbReference type="ARBA" id="ARBA00022630"/>
    </source>
</evidence>
<dbReference type="PANTHER" id="PTHR45754">
    <property type="entry name" value="METHYLENETETRAHYDROFOLATE REDUCTASE"/>
    <property type="match status" value="1"/>
</dbReference>
<protein>
    <recommendedName>
        <fullName evidence="8">Methylenetetrahydrofolate reductase</fullName>
    </recommendedName>
</protein>
<dbReference type="InterPro" id="IPR003171">
    <property type="entry name" value="Mehydrof_redctse-like"/>
</dbReference>
<evidence type="ECO:0000313" key="9">
    <source>
        <dbReference type="EMBL" id="MST31165.1"/>
    </source>
</evidence>
<keyword evidence="5 8" id="KW-0274">FAD</keyword>
<gene>
    <name evidence="9" type="ORF">GHK86_00270</name>
</gene>
<comment type="catalytic activity">
    <reaction evidence="7">
        <text>(6S)-5-methyl-5,6,7,8-tetrahydrofolate + NAD(+) = (6R)-5,10-methylene-5,6,7,8-tetrahydrofolate + NADH + H(+)</text>
        <dbReference type="Rhea" id="RHEA:19821"/>
        <dbReference type="ChEBI" id="CHEBI:15378"/>
        <dbReference type="ChEBI" id="CHEBI:15636"/>
        <dbReference type="ChEBI" id="CHEBI:18608"/>
        <dbReference type="ChEBI" id="CHEBI:57540"/>
        <dbReference type="ChEBI" id="CHEBI:57945"/>
        <dbReference type="EC" id="1.5.1.54"/>
    </reaction>
    <physiologicalReaction direction="right-to-left" evidence="7">
        <dbReference type="Rhea" id="RHEA:19823"/>
    </physiologicalReaction>
</comment>
<evidence type="ECO:0000256" key="1">
    <source>
        <dbReference type="ARBA" id="ARBA00001974"/>
    </source>
</evidence>
<dbReference type="EMBL" id="WJHE01000012">
    <property type="protein sequence ID" value="MST31165.1"/>
    <property type="molecule type" value="Genomic_DNA"/>
</dbReference>
<evidence type="ECO:0000256" key="5">
    <source>
        <dbReference type="ARBA" id="ARBA00022827"/>
    </source>
</evidence>
<dbReference type="SUPFAM" id="SSF51730">
    <property type="entry name" value="FAD-linked oxidoreductase"/>
    <property type="match status" value="1"/>
</dbReference>
<comment type="caution">
    <text evidence="9">The sequence shown here is derived from an EMBL/GenBank/DDBJ whole genome shotgun (WGS) entry which is preliminary data.</text>
</comment>
<dbReference type="PANTHER" id="PTHR45754:SF3">
    <property type="entry name" value="METHYLENETETRAHYDROFOLATE REDUCTASE (NADPH)"/>
    <property type="match status" value="1"/>
</dbReference>
<evidence type="ECO:0000256" key="3">
    <source>
        <dbReference type="ARBA" id="ARBA00006743"/>
    </source>
</evidence>
<evidence type="ECO:0000256" key="6">
    <source>
        <dbReference type="ARBA" id="ARBA00023002"/>
    </source>
</evidence>
<dbReference type="Gene3D" id="3.20.20.220">
    <property type="match status" value="1"/>
</dbReference>
<comment type="pathway">
    <text evidence="2 8">One-carbon metabolism; tetrahydrofolate interconversion.</text>
</comment>
<dbReference type="Pfam" id="PF02219">
    <property type="entry name" value="MTHFR"/>
    <property type="match status" value="1"/>
</dbReference>
<dbReference type="Proteomes" id="UP000437736">
    <property type="component" value="Unassembled WGS sequence"/>
</dbReference>
<organism evidence="9 10">
    <name type="scientific">Acidiferrimicrobium australe</name>
    <dbReference type="NCBI Taxonomy" id="2664430"/>
    <lineage>
        <taxon>Bacteria</taxon>
        <taxon>Bacillati</taxon>
        <taxon>Actinomycetota</taxon>
        <taxon>Acidimicrobiia</taxon>
        <taxon>Acidimicrobiales</taxon>
        <taxon>Acidimicrobiaceae</taxon>
        <taxon>Acidiferrimicrobium</taxon>
    </lineage>
</organism>
<evidence type="ECO:0000256" key="8">
    <source>
        <dbReference type="RuleBase" id="RU003862"/>
    </source>
</evidence>
<evidence type="ECO:0000256" key="2">
    <source>
        <dbReference type="ARBA" id="ARBA00004777"/>
    </source>
</evidence>
<keyword evidence="10" id="KW-1185">Reference proteome</keyword>
<evidence type="ECO:0000313" key="10">
    <source>
        <dbReference type="Proteomes" id="UP000437736"/>
    </source>
</evidence>
<name>A0ABW9QN55_9ACTN</name>
<proteinExistence type="inferred from homology"/>
<comment type="cofactor">
    <cofactor evidence="1 8">
        <name>FAD</name>
        <dbReference type="ChEBI" id="CHEBI:57692"/>
    </cofactor>
</comment>
<accession>A0ABW9QN55</accession>
<evidence type="ECO:0000256" key="7">
    <source>
        <dbReference type="ARBA" id="ARBA00048628"/>
    </source>
</evidence>
<reference evidence="9 10" key="1">
    <citation type="submission" date="2019-11" db="EMBL/GenBank/DDBJ databases">
        <title>Acidiferrimicrobium australis gen. nov., sp. nov., an acidophilic and obligately heterotrophic, member of the Actinobacteria that catalyses dissimilatory oxido- reduction of iron isolated from metal-rich acidic water in Chile.</title>
        <authorList>
            <person name="Gonzalez D."/>
            <person name="Huber K."/>
            <person name="Hedrich S."/>
            <person name="Rojas-Villalobos C."/>
            <person name="Quatrini R."/>
            <person name="Dinamarca M.A."/>
            <person name="Schwarz A."/>
            <person name="Canales C."/>
            <person name="Nancucheo I."/>
        </authorList>
    </citation>
    <scope>NUCLEOTIDE SEQUENCE [LARGE SCALE GENOMIC DNA]</scope>
    <source>
        <strain evidence="9 10">USS-CCA1</strain>
    </source>
</reference>
<dbReference type="InterPro" id="IPR029041">
    <property type="entry name" value="FAD-linked_oxidoreductase-like"/>
</dbReference>
<sequence>MSTVPTTPPTPESDTREAVRRLVLAADYELIPLKGLDDKLGALPPATTVTVTSSVKLGLERTLQQSLRAAAAGYHVVPHLPARQVRDEAELRSFVGRIRDAGITDLYVIGGDAPDPLGPYQSAAQLLAALAGIDHGLQEIGVACYPEGHPSITDEALLAALLEKQPHATYMVSQLCFDGDAVLGWLRGIRQAGVTLPLHLGLAGPLSMLKLAELSVRIGVGASVKYLTKQHGLVGSLLRGSSYKPEDLLLGMGEDLTAPEMGIASLHLCTFNQVEATHDWQRRIAGGGLDQR</sequence>
<keyword evidence="6 8" id="KW-0560">Oxidoreductase</keyword>
<comment type="similarity">
    <text evidence="3 8">Belongs to the methylenetetrahydrofolate reductase family.</text>
</comment>
<keyword evidence="4 8" id="KW-0285">Flavoprotein</keyword>